<feature type="region of interest" description="Disordered" evidence="1">
    <location>
        <begin position="1"/>
        <end position="24"/>
    </location>
</feature>
<feature type="compositionally biased region" description="Polar residues" evidence="1">
    <location>
        <begin position="1"/>
        <end position="13"/>
    </location>
</feature>
<sequence length="149" mass="15894">DFSDKLSSVSISATPADGGKTRPGHPVCLTATFLPRNVLNTPVKGFKLAQSIANARMYVLPPGGVKMQLSLKPVKRDVSVKCDVSVKRDVNTKGGRQAISPGGTRLPSGGVRTVGEASFVPDTPGTYRATVVWHGFRYPSPSTYFTFNV</sequence>
<feature type="non-terminal residue" evidence="2">
    <location>
        <position position="1"/>
    </location>
</feature>
<comment type="caution">
    <text evidence="2">The sequence shown here is derived from an EMBL/GenBank/DDBJ whole genome shotgun (WGS) entry which is preliminary data.</text>
</comment>
<dbReference type="AlphaFoldDB" id="A0A9K3D5Q3"/>
<proteinExistence type="predicted"/>
<dbReference type="Proteomes" id="UP000265618">
    <property type="component" value="Unassembled WGS sequence"/>
</dbReference>
<evidence type="ECO:0000313" key="3">
    <source>
        <dbReference type="Proteomes" id="UP000265618"/>
    </source>
</evidence>
<keyword evidence="3" id="KW-1185">Reference proteome</keyword>
<evidence type="ECO:0000256" key="1">
    <source>
        <dbReference type="SAM" id="MobiDB-lite"/>
    </source>
</evidence>
<reference evidence="2 3" key="1">
    <citation type="journal article" date="2018" name="PLoS ONE">
        <title>The draft genome of Kipferlia bialata reveals reductive genome evolution in fornicate parasites.</title>
        <authorList>
            <person name="Tanifuji G."/>
            <person name="Takabayashi S."/>
            <person name="Kume K."/>
            <person name="Takagi M."/>
            <person name="Nakayama T."/>
            <person name="Kamikawa R."/>
            <person name="Inagaki Y."/>
            <person name="Hashimoto T."/>
        </authorList>
    </citation>
    <scope>NUCLEOTIDE SEQUENCE [LARGE SCALE GENOMIC DNA]</scope>
    <source>
        <strain evidence="2">NY0173</strain>
    </source>
</reference>
<accession>A0A9K3D5Q3</accession>
<organism evidence="2 3">
    <name type="scientific">Kipferlia bialata</name>
    <dbReference type="NCBI Taxonomy" id="797122"/>
    <lineage>
        <taxon>Eukaryota</taxon>
        <taxon>Metamonada</taxon>
        <taxon>Carpediemonas-like organisms</taxon>
        <taxon>Kipferlia</taxon>
    </lineage>
</organism>
<dbReference type="EMBL" id="BDIP01005215">
    <property type="protein sequence ID" value="GIQ89598.1"/>
    <property type="molecule type" value="Genomic_DNA"/>
</dbReference>
<name>A0A9K3D5Q3_9EUKA</name>
<evidence type="ECO:0000313" key="2">
    <source>
        <dbReference type="EMBL" id="GIQ89598.1"/>
    </source>
</evidence>
<gene>
    <name evidence="2" type="ORF">KIPB_012104</name>
</gene>
<protein>
    <submittedName>
        <fullName evidence="2">Uncharacterized protein</fullName>
    </submittedName>
</protein>